<evidence type="ECO:0000259" key="10">
    <source>
        <dbReference type="PROSITE" id="PS50110"/>
    </source>
</evidence>
<proteinExistence type="predicted"/>
<keyword evidence="13" id="KW-1185">Reference proteome</keyword>
<evidence type="ECO:0000256" key="5">
    <source>
        <dbReference type="ARBA" id="ARBA00023125"/>
    </source>
</evidence>
<dbReference type="PROSITE" id="PS51755">
    <property type="entry name" value="OMPR_PHOB"/>
    <property type="match status" value="1"/>
</dbReference>
<sequence>MNNILLVEDDSILSYSVEYTLNGEGFNVECADSIKKAREIFKENNFHLIILDVMLPDGNGYDFCKEIRKESEIPIIFLTACDEEANVVIGLDIGGDDYITKPFRIKELISRIRAILRRSKTISKDVDVLISGDIKVETLQGKVEKNAKEIILTALEYRLLLIFINHPKQILSRNVILEGLWDAEGEFVDDNTLSVYIRRLREKIEDNVREPKYITTHRGLGYRWGYEVSK</sequence>
<evidence type="ECO:0000256" key="9">
    <source>
        <dbReference type="PROSITE-ProRule" id="PRU01091"/>
    </source>
</evidence>
<evidence type="ECO:0000313" key="12">
    <source>
        <dbReference type="EMBL" id="MBC2396303.1"/>
    </source>
</evidence>
<name>A0A923E9J7_CLOTT</name>
<dbReference type="Gene3D" id="6.10.250.690">
    <property type="match status" value="1"/>
</dbReference>
<evidence type="ECO:0000256" key="4">
    <source>
        <dbReference type="ARBA" id="ARBA00023015"/>
    </source>
</evidence>
<evidence type="ECO:0000259" key="11">
    <source>
        <dbReference type="PROSITE" id="PS51755"/>
    </source>
</evidence>
<comment type="function">
    <text evidence="7">May play the central regulatory role in sporulation. It may be an element of the effector pathway responsible for the activation of sporulation genes in response to nutritional stress. Spo0A may act in concert with spo0H (a sigma factor) to control the expression of some genes that are critical to the sporulation process.</text>
</comment>
<feature type="DNA-binding region" description="OmpR/PhoB-type" evidence="9">
    <location>
        <begin position="126"/>
        <end position="226"/>
    </location>
</feature>
<protein>
    <recommendedName>
        <fullName evidence="1">Stage 0 sporulation protein A homolog</fullName>
    </recommendedName>
</protein>
<dbReference type="GO" id="GO:0000156">
    <property type="term" value="F:phosphorelay response regulator activity"/>
    <property type="evidence" value="ECO:0007669"/>
    <property type="project" value="TreeGrafter"/>
</dbReference>
<feature type="domain" description="Response regulatory" evidence="10">
    <location>
        <begin position="3"/>
        <end position="116"/>
    </location>
</feature>
<dbReference type="Gene3D" id="3.40.50.2300">
    <property type="match status" value="1"/>
</dbReference>
<evidence type="ECO:0000256" key="7">
    <source>
        <dbReference type="ARBA" id="ARBA00024867"/>
    </source>
</evidence>
<keyword evidence="2 8" id="KW-0597">Phosphoprotein</keyword>
<dbReference type="GO" id="GO:0032993">
    <property type="term" value="C:protein-DNA complex"/>
    <property type="evidence" value="ECO:0007669"/>
    <property type="project" value="TreeGrafter"/>
</dbReference>
<dbReference type="InterPro" id="IPR039420">
    <property type="entry name" value="WalR-like"/>
</dbReference>
<evidence type="ECO:0000313" key="13">
    <source>
        <dbReference type="Proteomes" id="UP000563151"/>
    </source>
</evidence>
<dbReference type="PANTHER" id="PTHR48111">
    <property type="entry name" value="REGULATOR OF RPOS"/>
    <property type="match status" value="1"/>
</dbReference>
<dbReference type="Proteomes" id="UP000563151">
    <property type="component" value="Unassembled WGS sequence"/>
</dbReference>
<dbReference type="FunFam" id="3.40.50.2300:FF:000001">
    <property type="entry name" value="DNA-binding response regulator PhoB"/>
    <property type="match status" value="1"/>
</dbReference>
<dbReference type="Gene3D" id="1.10.10.10">
    <property type="entry name" value="Winged helix-like DNA-binding domain superfamily/Winged helix DNA-binding domain"/>
    <property type="match status" value="1"/>
</dbReference>
<dbReference type="SMART" id="SM00862">
    <property type="entry name" value="Trans_reg_C"/>
    <property type="match status" value="1"/>
</dbReference>
<dbReference type="GO" id="GO:0006355">
    <property type="term" value="P:regulation of DNA-templated transcription"/>
    <property type="evidence" value="ECO:0007669"/>
    <property type="project" value="InterPro"/>
</dbReference>
<dbReference type="RefSeq" id="WP_035146667.1">
    <property type="nucleotide sequence ID" value="NZ_JAAZWO010000001.1"/>
</dbReference>
<dbReference type="CDD" id="cd17574">
    <property type="entry name" value="REC_OmpR"/>
    <property type="match status" value="1"/>
</dbReference>
<organism evidence="12 13">
    <name type="scientific">Clostridium tetanomorphum</name>
    <dbReference type="NCBI Taxonomy" id="1553"/>
    <lineage>
        <taxon>Bacteria</taxon>
        <taxon>Bacillati</taxon>
        <taxon>Bacillota</taxon>
        <taxon>Clostridia</taxon>
        <taxon>Eubacteriales</taxon>
        <taxon>Clostridiaceae</taxon>
        <taxon>Clostridium</taxon>
    </lineage>
</organism>
<keyword evidence="4" id="KW-0805">Transcription regulation</keyword>
<feature type="modified residue" description="4-aspartylphosphate" evidence="8">
    <location>
        <position position="52"/>
    </location>
</feature>
<dbReference type="Pfam" id="PF00072">
    <property type="entry name" value="Response_reg"/>
    <property type="match status" value="1"/>
</dbReference>
<dbReference type="CDD" id="cd00383">
    <property type="entry name" value="trans_reg_C"/>
    <property type="match status" value="1"/>
</dbReference>
<dbReference type="GO" id="GO:0000976">
    <property type="term" value="F:transcription cis-regulatory region binding"/>
    <property type="evidence" value="ECO:0007669"/>
    <property type="project" value="TreeGrafter"/>
</dbReference>
<dbReference type="PROSITE" id="PS50110">
    <property type="entry name" value="RESPONSE_REGULATORY"/>
    <property type="match status" value="1"/>
</dbReference>
<dbReference type="InterPro" id="IPR036388">
    <property type="entry name" value="WH-like_DNA-bd_sf"/>
</dbReference>
<evidence type="ECO:0000256" key="8">
    <source>
        <dbReference type="PROSITE-ProRule" id="PRU00169"/>
    </source>
</evidence>
<dbReference type="InterPro" id="IPR001867">
    <property type="entry name" value="OmpR/PhoB-type_DNA-bd"/>
</dbReference>
<dbReference type="PANTHER" id="PTHR48111:SF73">
    <property type="entry name" value="ALKALINE PHOSPHATASE SYNTHESIS TRANSCRIPTIONAL REGULATORY PROTEIN PHOP"/>
    <property type="match status" value="1"/>
</dbReference>
<evidence type="ECO:0000256" key="6">
    <source>
        <dbReference type="ARBA" id="ARBA00023163"/>
    </source>
</evidence>
<evidence type="ECO:0000256" key="1">
    <source>
        <dbReference type="ARBA" id="ARBA00018672"/>
    </source>
</evidence>
<dbReference type="GO" id="GO:0005829">
    <property type="term" value="C:cytosol"/>
    <property type="evidence" value="ECO:0007669"/>
    <property type="project" value="TreeGrafter"/>
</dbReference>
<dbReference type="Pfam" id="PF00486">
    <property type="entry name" value="Trans_reg_C"/>
    <property type="match status" value="1"/>
</dbReference>
<gene>
    <name evidence="12" type="ORF">HGG79_00740</name>
</gene>
<evidence type="ECO:0000256" key="2">
    <source>
        <dbReference type="ARBA" id="ARBA00022553"/>
    </source>
</evidence>
<keyword evidence="3" id="KW-0902">Two-component regulatory system</keyword>
<dbReference type="InterPro" id="IPR011006">
    <property type="entry name" value="CheY-like_superfamily"/>
</dbReference>
<evidence type="ECO:0000256" key="3">
    <source>
        <dbReference type="ARBA" id="ARBA00023012"/>
    </source>
</evidence>
<comment type="caution">
    <text evidence="12">The sequence shown here is derived from an EMBL/GenBank/DDBJ whole genome shotgun (WGS) entry which is preliminary data.</text>
</comment>
<dbReference type="AlphaFoldDB" id="A0A923E9J7"/>
<keyword evidence="5 9" id="KW-0238">DNA-binding</keyword>
<accession>A0A923E9J7</accession>
<reference evidence="12 13" key="1">
    <citation type="submission" date="2020-04" db="EMBL/GenBank/DDBJ databases">
        <title>Genomic insights into acetone-butanol-ethanol (ABE) fermentation by sequencing solventogenic clostridia strains.</title>
        <authorList>
            <person name="Brown S."/>
        </authorList>
    </citation>
    <scope>NUCLEOTIDE SEQUENCE [LARGE SCALE GENOMIC DNA]</scope>
    <source>
        <strain evidence="12 13">DJ011</strain>
    </source>
</reference>
<dbReference type="SUPFAM" id="SSF52172">
    <property type="entry name" value="CheY-like"/>
    <property type="match status" value="1"/>
</dbReference>
<dbReference type="InterPro" id="IPR001789">
    <property type="entry name" value="Sig_transdc_resp-reg_receiver"/>
</dbReference>
<feature type="domain" description="OmpR/PhoB-type" evidence="11">
    <location>
        <begin position="126"/>
        <end position="226"/>
    </location>
</feature>
<dbReference type="SMART" id="SM00448">
    <property type="entry name" value="REC"/>
    <property type="match status" value="1"/>
</dbReference>
<keyword evidence="6" id="KW-0804">Transcription</keyword>
<dbReference type="EMBL" id="JAAZWO010000001">
    <property type="protein sequence ID" value="MBC2396303.1"/>
    <property type="molecule type" value="Genomic_DNA"/>
</dbReference>